<keyword evidence="2 5" id="KW-0479">Metal-binding</keyword>
<dbReference type="PANTHER" id="PTHR47990">
    <property type="entry name" value="2-OXOGLUTARATE (2OG) AND FE(II)-DEPENDENT OXYGENASE SUPERFAMILY PROTEIN-RELATED"/>
    <property type="match status" value="1"/>
</dbReference>
<evidence type="ECO:0000256" key="5">
    <source>
        <dbReference type="RuleBase" id="RU003682"/>
    </source>
</evidence>
<evidence type="ECO:0000256" key="1">
    <source>
        <dbReference type="ARBA" id="ARBA00001961"/>
    </source>
</evidence>
<evidence type="ECO:0000256" key="4">
    <source>
        <dbReference type="ARBA" id="ARBA00023004"/>
    </source>
</evidence>
<evidence type="ECO:0000256" key="2">
    <source>
        <dbReference type="ARBA" id="ARBA00022723"/>
    </source>
</evidence>
<reference evidence="8" key="1">
    <citation type="journal article" date="2022" name="Cell">
        <title>Repeat-based holocentromeres influence genome architecture and karyotype evolution.</title>
        <authorList>
            <person name="Hofstatter P.G."/>
            <person name="Thangavel G."/>
            <person name="Lux T."/>
            <person name="Neumann P."/>
            <person name="Vondrak T."/>
            <person name="Novak P."/>
            <person name="Zhang M."/>
            <person name="Costa L."/>
            <person name="Castellani M."/>
            <person name="Scott A."/>
            <person name="Toegelov H."/>
            <person name="Fuchs J."/>
            <person name="Mata-Sucre Y."/>
            <person name="Dias Y."/>
            <person name="Vanzela A.L.L."/>
            <person name="Huettel B."/>
            <person name="Almeida C.C.S."/>
            <person name="Simkova H."/>
            <person name="Souza G."/>
            <person name="Pedrosa-Harand A."/>
            <person name="Macas J."/>
            <person name="Mayer K.F.X."/>
            <person name="Houben A."/>
            <person name="Marques A."/>
        </authorList>
    </citation>
    <scope>NUCLEOTIDE SEQUENCE</scope>
    <source>
        <strain evidence="8">RhyBre1mFocal</strain>
    </source>
</reference>
<dbReference type="GO" id="GO:0016491">
    <property type="term" value="F:oxidoreductase activity"/>
    <property type="evidence" value="ECO:0007669"/>
    <property type="project" value="UniProtKB-KW"/>
</dbReference>
<comment type="similarity">
    <text evidence="5">Belongs to the iron/ascorbate-dependent oxidoreductase family.</text>
</comment>
<sequence>MKEVLGSEISEPPLVTSYQALLQNNDFHSHLKTESIVVQEIDLPVINLYNIQSENREKRRLCAEEIVKAASEWGFFQVLNHGISLQLLEEIKREQVKLFRLPFEKKVSSGILNDSYRWGNPTAVSVDQFSWSEAFHVPLDKISDEDCNHGEFSSLRELMKNLGMAMSNLGRALADVLVQNLGYSCGNFPKNCDEKTCFLRLNRYPPCPFSRPETGAACGLVSHTDSDYLTILYQDHVGGLQVMKDSRWVAVRPNRNALIVNIGDLFQVSIFFISSFIYFTFCSLHLQFVRFQLIYIIYILTPQSSVYCKFKNLNLGWVLNLGHFSPTKCKANPSLIKLVHYWATW</sequence>
<comment type="cofactor">
    <cofactor evidence="1">
        <name>L-ascorbate</name>
        <dbReference type="ChEBI" id="CHEBI:38290"/>
    </cofactor>
</comment>
<keyword evidence="3 5" id="KW-0560">Oxidoreductase</keyword>
<dbReference type="AlphaFoldDB" id="A0A9Q0HXF7"/>
<dbReference type="Pfam" id="PF03171">
    <property type="entry name" value="2OG-FeII_Oxy"/>
    <property type="match status" value="1"/>
</dbReference>
<dbReference type="EMBL" id="JAMQYH010000001">
    <property type="protein sequence ID" value="KAJ1702041.1"/>
    <property type="molecule type" value="Genomic_DNA"/>
</dbReference>
<dbReference type="InterPro" id="IPR050231">
    <property type="entry name" value="Iron_ascorbate_oxido_reductase"/>
</dbReference>
<feature type="transmembrane region" description="Helical" evidence="6">
    <location>
        <begin position="265"/>
        <end position="286"/>
    </location>
</feature>
<dbReference type="OrthoDB" id="288590at2759"/>
<dbReference type="Gene3D" id="2.60.120.330">
    <property type="entry name" value="B-lactam Antibiotic, Isopenicillin N Synthase, Chain"/>
    <property type="match status" value="1"/>
</dbReference>
<organism evidence="8 9">
    <name type="scientific">Rhynchospora breviuscula</name>
    <dbReference type="NCBI Taxonomy" id="2022672"/>
    <lineage>
        <taxon>Eukaryota</taxon>
        <taxon>Viridiplantae</taxon>
        <taxon>Streptophyta</taxon>
        <taxon>Embryophyta</taxon>
        <taxon>Tracheophyta</taxon>
        <taxon>Spermatophyta</taxon>
        <taxon>Magnoliopsida</taxon>
        <taxon>Liliopsida</taxon>
        <taxon>Poales</taxon>
        <taxon>Cyperaceae</taxon>
        <taxon>Cyperoideae</taxon>
        <taxon>Rhynchosporeae</taxon>
        <taxon>Rhynchospora</taxon>
    </lineage>
</organism>
<dbReference type="InterPro" id="IPR005123">
    <property type="entry name" value="Oxoglu/Fe-dep_dioxygenase_dom"/>
</dbReference>
<keyword evidence="4 5" id="KW-0408">Iron</keyword>
<evidence type="ECO:0000256" key="6">
    <source>
        <dbReference type="SAM" id="Phobius"/>
    </source>
</evidence>
<evidence type="ECO:0000313" key="9">
    <source>
        <dbReference type="Proteomes" id="UP001151287"/>
    </source>
</evidence>
<keyword evidence="9" id="KW-1185">Reference proteome</keyword>
<proteinExistence type="inferred from homology"/>
<name>A0A9Q0HXF7_9POAL</name>
<dbReference type="InterPro" id="IPR026992">
    <property type="entry name" value="DIOX_N"/>
</dbReference>
<evidence type="ECO:0000313" key="8">
    <source>
        <dbReference type="EMBL" id="KAJ1702041.1"/>
    </source>
</evidence>
<feature type="domain" description="Fe2OG dioxygenase" evidence="7">
    <location>
        <begin position="195"/>
        <end position="345"/>
    </location>
</feature>
<dbReference type="SUPFAM" id="SSF51197">
    <property type="entry name" value="Clavaminate synthase-like"/>
    <property type="match status" value="1"/>
</dbReference>
<evidence type="ECO:0000256" key="3">
    <source>
        <dbReference type="ARBA" id="ARBA00023002"/>
    </source>
</evidence>
<dbReference type="InterPro" id="IPR044861">
    <property type="entry name" value="IPNS-like_FE2OG_OXY"/>
</dbReference>
<dbReference type="InterPro" id="IPR027443">
    <property type="entry name" value="IPNS-like_sf"/>
</dbReference>
<keyword evidence="6" id="KW-0812">Transmembrane</keyword>
<protein>
    <recommendedName>
        <fullName evidence="7">Fe2OG dioxygenase domain-containing protein</fullName>
    </recommendedName>
</protein>
<evidence type="ECO:0000259" key="7">
    <source>
        <dbReference type="PROSITE" id="PS51471"/>
    </source>
</evidence>
<gene>
    <name evidence="8" type="ORF">LUZ63_001820</name>
</gene>
<dbReference type="Proteomes" id="UP001151287">
    <property type="component" value="Unassembled WGS sequence"/>
</dbReference>
<dbReference type="PROSITE" id="PS51471">
    <property type="entry name" value="FE2OG_OXY"/>
    <property type="match status" value="1"/>
</dbReference>
<keyword evidence="6" id="KW-0472">Membrane</keyword>
<dbReference type="GO" id="GO:0046872">
    <property type="term" value="F:metal ion binding"/>
    <property type="evidence" value="ECO:0007669"/>
    <property type="project" value="UniProtKB-KW"/>
</dbReference>
<keyword evidence="6" id="KW-1133">Transmembrane helix</keyword>
<accession>A0A9Q0HXF7</accession>
<comment type="caution">
    <text evidence="8">The sequence shown here is derived from an EMBL/GenBank/DDBJ whole genome shotgun (WGS) entry which is preliminary data.</text>
</comment>
<dbReference type="Pfam" id="PF14226">
    <property type="entry name" value="DIOX_N"/>
    <property type="match status" value="1"/>
</dbReference>